<evidence type="ECO:0000259" key="35">
    <source>
        <dbReference type="PROSITE" id="PS50923"/>
    </source>
</evidence>
<dbReference type="PROSITE" id="PS00135">
    <property type="entry name" value="TRYPSIN_SER"/>
    <property type="match status" value="1"/>
</dbReference>
<comment type="function">
    <text evidence="25">Serine protease component of the complement C1 complex, a multiprotein complex that initiates the classical pathway of the complement system, a cascade of proteins that leads to phagocytosis and breakdown of pathogens and signaling that strengthens the adaptive immune system. C1R catalyzes the first enzymatic step in the classical complement pathway: it is activated by the C1Q subcomplex of the C1 complex, which associates with IgG or IgM immunoglobulins complexed with antigens to form antigen-antibody complexes on the surface of pathogens. Immunoglobulin-binding promotes the autocatalytic cleavage and activation of C1R. Activated C1R then cleaves and activates C1S, the second protease of the classical complement pathway. It is unclear if C1R activates C1S within single, strained C1 complexes or between neighboring C1 complexes on surfaces.</text>
</comment>
<dbReference type="GO" id="GO:0004252">
    <property type="term" value="F:serine-type endopeptidase activity"/>
    <property type="evidence" value="ECO:0007669"/>
    <property type="project" value="UniProtKB-EC"/>
</dbReference>
<dbReference type="SUPFAM" id="SSF57196">
    <property type="entry name" value="EGF/Laminin"/>
    <property type="match status" value="1"/>
</dbReference>
<evidence type="ECO:0000256" key="19">
    <source>
        <dbReference type="ARBA" id="ARBA00022875"/>
    </source>
</evidence>
<evidence type="ECO:0000256" key="3">
    <source>
        <dbReference type="ARBA" id="ARBA00004613"/>
    </source>
</evidence>
<evidence type="ECO:0000256" key="28">
    <source>
        <dbReference type="PIRSR" id="PIRSR001155-2"/>
    </source>
</evidence>
<dbReference type="PIRSF" id="PIRSF001155">
    <property type="entry name" value="C1r_C1s_MASP"/>
    <property type="match status" value="1"/>
</dbReference>
<dbReference type="FunFam" id="2.40.10.10:FF:000037">
    <property type="entry name" value="Complement C1r subcomponent"/>
    <property type="match status" value="1"/>
</dbReference>
<dbReference type="Gene3D" id="2.10.25.10">
    <property type="entry name" value="Laminin"/>
    <property type="match status" value="1"/>
</dbReference>
<dbReference type="Pfam" id="PF00431">
    <property type="entry name" value="CUB"/>
    <property type="match status" value="2"/>
</dbReference>
<dbReference type="Gene3D" id="2.10.70.10">
    <property type="entry name" value="Complement Module, domain 1"/>
    <property type="match status" value="2"/>
</dbReference>
<evidence type="ECO:0000256" key="13">
    <source>
        <dbReference type="ARBA" id="ARBA00022737"/>
    </source>
</evidence>
<evidence type="ECO:0000256" key="21">
    <source>
        <dbReference type="ARBA" id="ARBA00023180"/>
    </source>
</evidence>
<evidence type="ECO:0000256" key="5">
    <source>
        <dbReference type="ARBA" id="ARBA00022525"/>
    </source>
</evidence>
<keyword evidence="14" id="KW-0378">Hydrolase</keyword>
<feature type="disulfide bond" evidence="28">
    <location>
        <begin position="475"/>
        <end position="516"/>
    </location>
</feature>
<dbReference type="FunFam" id="2.10.70.10:FF:000040">
    <property type="entry name" value="Complement C1r subcomponent"/>
    <property type="match status" value="1"/>
</dbReference>
<dbReference type="InterPro" id="IPR001314">
    <property type="entry name" value="Peptidase_S1A"/>
</dbReference>
<evidence type="ECO:0000256" key="17">
    <source>
        <dbReference type="ARBA" id="ARBA00022837"/>
    </source>
</evidence>
<dbReference type="PROSITE" id="PS01186">
    <property type="entry name" value="EGF_2"/>
    <property type="match status" value="1"/>
</dbReference>
<proteinExistence type="predicted"/>
<feature type="active site" description="Charge relay system" evidence="27">
    <location>
        <position position="626"/>
    </location>
</feature>
<dbReference type="SMART" id="SM00020">
    <property type="entry name" value="Tryp_SPc"/>
    <property type="match status" value="1"/>
</dbReference>
<feature type="binding site" evidence="30">
    <location>
        <position position="359"/>
    </location>
    <ligand>
        <name>Ca(2+)</name>
        <dbReference type="ChEBI" id="CHEBI:29108"/>
        <label>3</label>
    </ligand>
</feature>
<comment type="catalytic activity">
    <reaction evidence="1">
        <text>Selective cleavage of Lys(or Arg)-|-Ile bond in complement subcomponent C1s to form the active form of C1s (EC 3.4.21.42).</text>
        <dbReference type="EC" id="3.4.21.41"/>
    </reaction>
</comment>
<feature type="active site" description="Charge relay system" evidence="27">
    <location>
        <position position="723"/>
    </location>
</feature>
<evidence type="ECO:0000256" key="15">
    <source>
        <dbReference type="ARBA" id="ARBA00022813"/>
    </source>
</evidence>
<evidence type="ECO:0000256" key="4">
    <source>
        <dbReference type="ARBA" id="ARBA00011907"/>
    </source>
</evidence>
<reference evidence="36 37" key="1">
    <citation type="submission" date="2018-11" db="EMBL/GenBank/DDBJ databases">
        <title>Haplotype-resolved cattle genomes.</title>
        <authorList>
            <person name="Low W.Y."/>
            <person name="Tearle R."/>
            <person name="Bickhart D.M."/>
            <person name="Rosen B.D."/>
            <person name="Koren S."/>
            <person name="Rhie A."/>
            <person name="Hiendleder S."/>
            <person name="Phillippy A.M."/>
            <person name="Smith T.P.L."/>
            <person name="Williams J.L."/>
        </authorList>
    </citation>
    <scope>NUCLEOTIDE SEQUENCE [LARGE SCALE GENOMIC DNA]</scope>
</reference>
<dbReference type="FunFam" id="2.40.10.10:FF:000035">
    <property type="entry name" value="Complement C1r subcomponent"/>
    <property type="match status" value="1"/>
</dbReference>
<dbReference type="GO" id="GO:0072562">
    <property type="term" value="C:blood microparticle"/>
    <property type="evidence" value="ECO:0007669"/>
    <property type="project" value="TreeGrafter"/>
</dbReference>
<dbReference type="PROSITE" id="PS01180">
    <property type="entry name" value="CUB"/>
    <property type="match status" value="2"/>
</dbReference>
<dbReference type="CDD" id="cd00041">
    <property type="entry name" value="CUB"/>
    <property type="match status" value="2"/>
</dbReference>
<evidence type="ECO:0000256" key="29">
    <source>
        <dbReference type="PIRSR" id="PIRSR001155-3"/>
    </source>
</evidence>
<dbReference type="STRING" id="30522.A0A4W2C945"/>
<dbReference type="InterPro" id="IPR000742">
    <property type="entry name" value="EGF"/>
</dbReference>
<dbReference type="SMART" id="SM00032">
    <property type="entry name" value="CCP"/>
    <property type="match status" value="2"/>
</dbReference>
<feature type="binding site" evidence="30">
    <location>
        <position position="240"/>
    </location>
    <ligand>
        <name>Ca(2+)</name>
        <dbReference type="ChEBI" id="CHEBI:29108"/>
        <label>2</label>
    </ligand>
</feature>
<feature type="disulfide bond" evidence="28">
    <location>
        <begin position="142"/>
        <end position="160"/>
    </location>
</feature>
<accession>A0A4W2C945</accession>
<dbReference type="GO" id="GO:0031638">
    <property type="term" value="P:zymogen activation"/>
    <property type="evidence" value="ECO:0007669"/>
    <property type="project" value="TreeGrafter"/>
</dbReference>
<keyword evidence="6" id="KW-0245">EGF-like domain</keyword>
<evidence type="ECO:0000256" key="27">
    <source>
        <dbReference type="PIRSR" id="PIRSR001155-1"/>
    </source>
</evidence>
<dbReference type="InterPro" id="IPR033116">
    <property type="entry name" value="TRYPSIN_SER"/>
</dbReference>
<feature type="disulfide bond" evidence="28">
    <location>
        <begin position="215"/>
        <end position="234"/>
    </location>
</feature>
<dbReference type="Ensembl" id="ENSBIXT00000016023.1">
    <property type="protein sequence ID" value="ENSBIXP00000008372.1"/>
    <property type="gene ID" value="ENSBIXG00000014224.1"/>
</dbReference>
<dbReference type="Gene3D" id="2.60.120.290">
    <property type="entry name" value="Spermadhesin, CUB domain"/>
    <property type="match status" value="2"/>
</dbReference>
<feature type="binding site" evidence="30">
    <location>
        <position position="361"/>
    </location>
    <ligand>
        <name>Ca(2+)</name>
        <dbReference type="ChEBI" id="CHEBI:29108"/>
        <label>3</label>
    </ligand>
</feature>
<evidence type="ECO:0000256" key="24">
    <source>
        <dbReference type="ARBA" id="ARBA00082735"/>
    </source>
</evidence>
<keyword evidence="22 29" id="KW-0379">Hydroxylation</keyword>
<keyword evidence="12" id="KW-0732">Signal</keyword>
<evidence type="ECO:0000256" key="9">
    <source>
        <dbReference type="ARBA" id="ARBA00022659"/>
    </source>
</evidence>
<gene>
    <name evidence="36" type="primary">C1R</name>
</gene>
<evidence type="ECO:0000256" key="2">
    <source>
        <dbReference type="ARBA" id="ARBA00004241"/>
    </source>
</evidence>
<dbReference type="AlphaFoldDB" id="A0A4W2C945"/>
<feature type="domain" description="CUB" evidence="33">
    <location>
        <begin position="86"/>
        <end position="210"/>
    </location>
</feature>
<comment type="PTM">
    <text evidence="29">The iron and 2-oxoglutarate dependent 3-hydroxylation of aspartate and asparagine is (R) stereospecific within EGF domains.</text>
</comment>
<keyword evidence="17 30" id="KW-0106">Calcium</keyword>
<feature type="disulfide bond" evidence="28">
    <location>
        <begin position="378"/>
        <end position="427"/>
    </location>
</feature>
<comment type="caution">
    <text evidence="32">Lacks conserved residue(s) required for the propagation of feature annotation.</text>
</comment>
<feature type="disulfide bond" evidence="28">
    <location>
        <begin position="230"/>
        <end position="243"/>
    </location>
</feature>
<keyword evidence="18" id="KW-0391">Immunity</keyword>
<evidence type="ECO:0000313" key="37">
    <source>
        <dbReference type="Proteomes" id="UP000314981"/>
    </source>
</evidence>
<dbReference type="InterPro" id="IPR018097">
    <property type="entry name" value="EGF_Ca-bd_CS"/>
</dbReference>
<feature type="binding site" evidence="30">
    <location>
        <position position="212"/>
    </location>
    <ligand>
        <name>Ca(2+)</name>
        <dbReference type="ChEBI" id="CHEBI:29108"/>
        <label>2</label>
    </ligand>
</feature>
<keyword evidence="19" id="KW-0180">Complement pathway</keyword>
<reference evidence="36" key="3">
    <citation type="submission" date="2025-09" db="UniProtKB">
        <authorList>
            <consortium name="Ensembl"/>
        </authorList>
    </citation>
    <scope>IDENTIFICATION</scope>
</reference>
<dbReference type="Gene3D" id="2.40.10.10">
    <property type="entry name" value="Trypsin-like serine proteases"/>
    <property type="match status" value="3"/>
</dbReference>
<evidence type="ECO:0000256" key="6">
    <source>
        <dbReference type="ARBA" id="ARBA00022536"/>
    </source>
</evidence>
<dbReference type="InterPro" id="IPR000859">
    <property type="entry name" value="CUB_dom"/>
</dbReference>
<dbReference type="InterPro" id="IPR043504">
    <property type="entry name" value="Peptidase_S1_PA_chymotrypsin"/>
</dbReference>
<keyword evidence="37" id="KW-1185">Reference proteome</keyword>
<dbReference type="InterPro" id="IPR001254">
    <property type="entry name" value="Trypsin_dom"/>
</dbReference>
<dbReference type="EC" id="3.4.21.41" evidence="4"/>
<comment type="subcellular location">
    <subcellularLocation>
        <location evidence="2">Cell surface</location>
    </subcellularLocation>
    <subcellularLocation>
        <location evidence="3">Secreted</location>
    </subcellularLocation>
</comment>
<feature type="disulfide bond" evidence="28">
    <location>
        <begin position="319"/>
        <end position="337"/>
    </location>
</feature>
<dbReference type="PRINTS" id="PR00722">
    <property type="entry name" value="CHYMOTRYPSIN"/>
</dbReference>
<dbReference type="InterPro" id="IPR024175">
    <property type="entry name" value="Pept_S1A_C1r/C1S/mannan-bd"/>
</dbReference>
<evidence type="ECO:0000256" key="10">
    <source>
        <dbReference type="ARBA" id="ARBA00022670"/>
    </source>
</evidence>
<dbReference type="InterPro" id="IPR009003">
    <property type="entry name" value="Peptidase_S1_PA"/>
</dbReference>
<organism evidence="36 37">
    <name type="scientific">Bos indicus x Bos taurus</name>
    <name type="common">Hybrid cattle</name>
    <dbReference type="NCBI Taxonomy" id="30522"/>
    <lineage>
        <taxon>Eukaryota</taxon>
        <taxon>Metazoa</taxon>
        <taxon>Chordata</taxon>
        <taxon>Craniata</taxon>
        <taxon>Vertebrata</taxon>
        <taxon>Euteleostomi</taxon>
        <taxon>Mammalia</taxon>
        <taxon>Eutheria</taxon>
        <taxon>Laurasiatheria</taxon>
        <taxon>Artiodactyla</taxon>
        <taxon>Ruminantia</taxon>
        <taxon>Pecora</taxon>
        <taxon>Bovidae</taxon>
        <taxon>Bovinae</taxon>
        <taxon>Bos</taxon>
    </lineage>
</organism>
<dbReference type="Pfam" id="PF00084">
    <property type="entry name" value="Sushi"/>
    <property type="match status" value="1"/>
</dbReference>
<evidence type="ECO:0000256" key="31">
    <source>
        <dbReference type="PROSITE-ProRule" id="PRU00059"/>
    </source>
</evidence>
<dbReference type="InterPro" id="IPR035976">
    <property type="entry name" value="Sushi/SCR/CCP_sf"/>
</dbReference>
<evidence type="ECO:0000256" key="8">
    <source>
        <dbReference type="ARBA" id="ARBA00022588"/>
    </source>
</evidence>
<sequence length="774" mass="87075">MSSSRCLVSKLRELSLGKPHSTRCPGNMLIRRQGGLGFAEADRKQPLLGWASPGRPQATGTQPHLPWPTPRWWFLLWGVLQAFPTQGSVVLLAQWLPQKLTSPGYPEPYVKGQESSTDIEAPEGYVVRLLFQDFDLEPSPDCERDSVTLTASGMDLGQFCGQQGSLLGRPPGQKEFVSSGNSLRLTFSAPASEDKTPGFHKGFLALYQAVDVDECALQLNSVEEDPPAGCQHLCHNYVGGYFCSCRPGYELQPDGRSCQAECSSELFTEPSGYISSLEYPRPYPPDLRCNYSIRVERGHTLHLQFLEPFEIDDHQQIHCPYDQLQVYVSGRNIGEFCGKQRPERIDAQSNSVDLLFFTDESGDSRGWKLYYTSEVIKCPQPKTLDSFTIIQDLQPQYQYRDYFIATCKKGYELVEGNKALLSFTAVCQDDGTWHRAMPRCRIKDCGQPRSLLNGAFNYTTREGVNTYEARIQYYCHEPFYKMHTKGGTSESERGLYTCTAQGIWKNELVGEKMPRCLPVCGKPLHPVEQRQRIIGGLKAKLGNFPWQAYTNIHGPGGGALLGDRWILTAAHTINPKDHEAQGSPNIDVFLGHINVEDITKLSNHPVRRVIIHPDYRQEESHNFEGDIALLELENSVTLGPNLLPICLPDNETLYDPGLMGYVSGFGIMEERISHNLRFVRLPVAKREICERWLRQKNRNDVFSENMFCAGNPATRQDSCQGDSGGVFAVSDKRNDRWVATGIVSWGIGCGEGYGFYTNVLKYVDWIKKVMEVED</sequence>
<feature type="domain" description="CUB" evidence="33">
    <location>
        <begin position="262"/>
        <end position="374"/>
    </location>
</feature>
<evidence type="ECO:0000256" key="32">
    <source>
        <dbReference type="PROSITE-ProRule" id="PRU00302"/>
    </source>
</evidence>
<dbReference type="InterPro" id="IPR000436">
    <property type="entry name" value="Sushi_SCR_CCP_dom"/>
</dbReference>
<dbReference type="GO" id="GO:0006958">
    <property type="term" value="P:complement activation, classical pathway"/>
    <property type="evidence" value="ECO:0007669"/>
    <property type="project" value="UniProtKB-KW"/>
</dbReference>
<feature type="binding site" evidence="30">
    <location>
        <position position="322"/>
    </location>
    <ligand>
        <name>Ca(2+)</name>
        <dbReference type="ChEBI" id="CHEBI:29108"/>
        <label>3</label>
    </ligand>
</feature>
<feature type="binding site" evidence="30">
    <location>
        <position position="237"/>
    </location>
    <ligand>
        <name>Ca(2+)</name>
        <dbReference type="ChEBI" id="CHEBI:29108"/>
        <label>2</label>
    </ligand>
</feature>
<feature type="disulfide bond" evidence="28">
    <location>
        <begin position="689"/>
        <end position="708"/>
    </location>
</feature>
<dbReference type="CDD" id="cd00033">
    <property type="entry name" value="CCP"/>
    <property type="match status" value="1"/>
</dbReference>
<feature type="domain" description="Sushi" evidence="35">
    <location>
        <begin position="443"/>
        <end position="518"/>
    </location>
</feature>
<dbReference type="GO" id="GO:0005509">
    <property type="term" value="F:calcium ion binding"/>
    <property type="evidence" value="ECO:0007669"/>
    <property type="project" value="InterPro"/>
</dbReference>
<dbReference type="SUPFAM" id="SSF57535">
    <property type="entry name" value="Complement control module/SCR domain"/>
    <property type="match status" value="2"/>
</dbReference>
<keyword evidence="8" id="KW-0399">Innate immunity</keyword>
<keyword evidence="15" id="KW-0068">Autocatalytic cleavage</keyword>
<feature type="modified residue" description="Phosphoserine; by CK2" evidence="29">
    <location>
        <position position="275"/>
    </location>
</feature>
<evidence type="ECO:0000256" key="25">
    <source>
        <dbReference type="ARBA" id="ARBA00093383"/>
    </source>
</evidence>
<evidence type="ECO:0000256" key="11">
    <source>
        <dbReference type="ARBA" id="ARBA00022723"/>
    </source>
</evidence>
<feature type="binding site" evidence="30">
    <location>
        <position position="145"/>
    </location>
    <ligand>
        <name>Ca(2+)</name>
        <dbReference type="ChEBI" id="CHEBI:29108"/>
        <label>1</label>
    </ligand>
</feature>
<feature type="disulfide bond" evidence="28">
    <location>
        <begin position="719"/>
        <end position="749"/>
    </location>
</feature>
<feature type="binding site" evidence="30">
    <location>
        <position position="192"/>
    </location>
    <ligand>
        <name>Ca(2+)</name>
        <dbReference type="ChEBI" id="CHEBI:29108"/>
        <label>1</label>
    </ligand>
</feature>
<dbReference type="GO" id="GO:0009986">
    <property type="term" value="C:cell surface"/>
    <property type="evidence" value="ECO:0007669"/>
    <property type="project" value="UniProtKB-SubCell"/>
</dbReference>
<dbReference type="Pfam" id="PF00089">
    <property type="entry name" value="Trypsin"/>
    <property type="match status" value="1"/>
</dbReference>
<dbReference type="SUPFAM" id="SSF50494">
    <property type="entry name" value="Trypsin-like serine proteases"/>
    <property type="match status" value="1"/>
</dbReference>
<dbReference type="PANTHER" id="PTHR24255">
    <property type="entry name" value="COMPLEMENT COMPONENT 1, S SUBCOMPONENT-RELATED"/>
    <property type="match status" value="1"/>
</dbReference>
<evidence type="ECO:0000256" key="12">
    <source>
        <dbReference type="ARBA" id="ARBA00022729"/>
    </source>
</evidence>
<keyword evidence="16" id="KW-0720">Serine protease</keyword>
<evidence type="ECO:0000313" key="36">
    <source>
        <dbReference type="Ensembl" id="ENSBIXP00000008372.1"/>
    </source>
</evidence>
<dbReference type="SMART" id="SM00181">
    <property type="entry name" value="EGF"/>
    <property type="match status" value="1"/>
</dbReference>
<evidence type="ECO:0000256" key="22">
    <source>
        <dbReference type="ARBA" id="ARBA00023278"/>
    </source>
</evidence>
<feature type="binding site" evidence="30">
    <location>
        <position position="236"/>
    </location>
    <ligand>
        <name>Ca(2+)</name>
        <dbReference type="ChEBI" id="CHEBI:29108"/>
        <label>2</label>
    </ligand>
</feature>
<feature type="disulfide bond" description="Interchain (between heavy and light chains)" evidence="28">
    <location>
        <begin position="520"/>
        <end position="646"/>
    </location>
</feature>
<feature type="disulfide bond" evidence="28">
    <location>
        <begin position="245"/>
        <end position="258"/>
    </location>
</feature>
<dbReference type="Pfam" id="PF14670">
    <property type="entry name" value="FXa_inhibition"/>
    <property type="match status" value="1"/>
</dbReference>
<evidence type="ECO:0000256" key="26">
    <source>
        <dbReference type="ARBA" id="ARBA00093536"/>
    </source>
</evidence>
<dbReference type="PROSITE" id="PS50923">
    <property type="entry name" value="SUSHI"/>
    <property type="match status" value="2"/>
</dbReference>
<evidence type="ECO:0000256" key="23">
    <source>
        <dbReference type="ARBA" id="ARBA00074283"/>
    </source>
</evidence>
<feature type="domain" description="Peptidase S1" evidence="34">
    <location>
        <begin position="533"/>
        <end position="771"/>
    </location>
</feature>
<evidence type="ECO:0000256" key="30">
    <source>
        <dbReference type="PIRSR" id="PIRSR001155-4"/>
    </source>
</evidence>
<feature type="disulfide bond" evidence="28 31">
    <location>
        <begin position="262"/>
        <end position="289"/>
    </location>
</feature>
<feature type="binding site" evidence="30">
    <location>
        <position position="211"/>
    </location>
    <ligand>
        <name>Ca(2+)</name>
        <dbReference type="ChEBI" id="CHEBI:29108"/>
        <label>2</label>
    </ligand>
</feature>
<dbReference type="OMA" id="SKGNRMH"/>
<keyword evidence="9 32" id="KW-0768">Sushi</keyword>
<dbReference type="PROSITE" id="PS01187">
    <property type="entry name" value="EGF_CA"/>
    <property type="match status" value="1"/>
</dbReference>
<dbReference type="InterPro" id="IPR035914">
    <property type="entry name" value="Sperma_CUB_dom_sf"/>
</dbReference>
<dbReference type="SMART" id="SM00179">
    <property type="entry name" value="EGF_CA"/>
    <property type="match status" value="1"/>
</dbReference>
<dbReference type="CDD" id="cd00190">
    <property type="entry name" value="Tryp_SPc"/>
    <property type="match status" value="1"/>
</dbReference>
<feature type="binding site" evidence="30">
    <location>
        <position position="214"/>
    </location>
    <ligand>
        <name>Ca(2+)</name>
        <dbReference type="ChEBI" id="CHEBI:29108"/>
        <label>2</label>
    </ligand>
</feature>
<evidence type="ECO:0000256" key="14">
    <source>
        <dbReference type="ARBA" id="ARBA00022801"/>
    </source>
</evidence>
<feature type="disulfide bond" evidence="28">
    <location>
        <begin position="407"/>
        <end position="440"/>
    </location>
</feature>
<dbReference type="PROSITE" id="PS50240">
    <property type="entry name" value="TRYPSIN_DOM"/>
    <property type="match status" value="1"/>
</dbReference>
<dbReference type="FunFam" id="2.60.120.290:FF:000006">
    <property type="entry name" value="Mannan-binding lectin serine protease 1"/>
    <property type="match status" value="1"/>
</dbReference>
<dbReference type="PANTHER" id="PTHR24255:SF25">
    <property type="entry name" value="COMPLEMENT C1R SUBCOMPONENT"/>
    <property type="match status" value="1"/>
</dbReference>
<keyword evidence="13" id="KW-0677">Repeat</keyword>
<reference evidence="36" key="2">
    <citation type="submission" date="2025-08" db="UniProtKB">
        <authorList>
            <consortium name="Ensembl"/>
        </authorList>
    </citation>
    <scope>IDENTIFICATION</scope>
</reference>
<dbReference type="InterPro" id="IPR001881">
    <property type="entry name" value="EGF-like_Ca-bd_dom"/>
</dbReference>
<dbReference type="CDD" id="cd00054">
    <property type="entry name" value="EGF_CA"/>
    <property type="match status" value="1"/>
</dbReference>
<evidence type="ECO:0000256" key="7">
    <source>
        <dbReference type="ARBA" id="ARBA00022553"/>
    </source>
</evidence>
<comment type="subunit">
    <text evidence="26">Core component of the complement C1 complex, a calcium-dependent complex composed of 1 molecule of the C1Q subcomplex, 2 molecules of C1R and 2 molecules of C1S. The C1Q subcomplex is composed 18 subunits: 3 chains of C1QA, C1QB, and C1QC trimerize to form 6 collagen-like triple helices connected to six globular ligand-recognition modules. Within the C1 complex, C1R is a dimer of identical chains, each of which is activated by cleavage into two chains, heavy and light, connected by disulfide bonds.</text>
</comment>
<feature type="domain" description="Sushi" evidence="35">
    <location>
        <begin position="376"/>
        <end position="442"/>
    </location>
</feature>
<keyword evidence="5" id="KW-0964">Secreted</keyword>
<evidence type="ECO:0000256" key="1">
    <source>
        <dbReference type="ARBA" id="ARBA00001057"/>
    </source>
</evidence>
<evidence type="ECO:0000259" key="33">
    <source>
        <dbReference type="PROSITE" id="PS01180"/>
    </source>
</evidence>
<evidence type="ECO:0000256" key="20">
    <source>
        <dbReference type="ARBA" id="ARBA00023157"/>
    </source>
</evidence>
<evidence type="ECO:0000259" key="34">
    <source>
        <dbReference type="PROSITE" id="PS50240"/>
    </source>
</evidence>
<dbReference type="GO" id="GO:0045087">
    <property type="term" value="P:innate immune response"/>
    <property type="evidence" value="ECO:0007669"/>
    <property type="project" value="UniProtKB-KW"/>
</dbReference>
<feature type="disulfide bond" evidence="28">
    <location>
        <begin position="445"/>
        <end position="498"/>
    </location>
</feature>
<dbReference type="SUPFAM" id="SSF49854">
    <property type="entry name" value="Spermadhesin, CUB domain"/>
    <property type="match status" value="2"/>
</dbReference>
<protein>
    <recommendedName>
        <fullName evidence="23">Complement C1r subcomponent</fullName>
        <ecNumber evidence="4">3.4.21.41</ecNumber>
    </recommendedName>
    <alternativeName>
        <fullName evidence="24">Complement component 1 subcomponent r</fullName>
    </alternativeName>
</protein>
<evidence type="ECO:0000256" key="16">
    <source>
        <dbReference type="ARBA" id="ARBA00022825"/>
    </source>
</evidence>
<evidence type="ECO:0000256" key="18">
    <source>
        <dbReference type="ARBA" id="ARBA00022859"/>
    </source>
</evidence>
<dbReference type="FunFam" id="2.10.25.10:FF:000419">
    <property type="entry name" value="Complement C1r subcomponent"/>
    <property type="match status" value="1"/>
</dbReference>
<dbReference type="SMART" id="SM00042">
    <property type="entry name" value="CUB"/>
    <property type="match status" value="2"/>
</dbReference>
<feature type="binding site" evidence="30">
    <location>
        <position position="137"/>
    </location>
    <ligand>
        <name>Ca(2+)</name>
        <dbReference type="ChEBI" id="CHEBI:29108"/>
        <label>1</label>
    </ligand>
</feature>
<keyword evidence="11 30" id="KW-0479">Metal-binding</keyword>
<dbReference type="Proteomes" id="UP000314981">
    <property type="component" value="Chromosome 5"/>
</dbReference>
<dbReference type="FunFam" id="2.10.70.10:FF:000016">
    <property type="entry name" value="Mannan-binding lectin serine protease 1"/>
    <property type="match status" value="1"/>
</dbReference>
<keyword evidence="10" id="KW-0645">Protease</keyword>
<name>A0A4W2C945_BOBOX</name>
<keyword evidence="20 28" id="KW-1015">Disulfide bond</keyword>
<keyword evidence="7 29" id="KW-0597">Phosphoprotein</keyword>
<feature type="active site" description="Charge relay system" evidence="27">
    <location>
        <position position="571"/>
    </location>
</feature>
<feature type="modified residue" description="(3R)-3-hydroxyasparagine" evidence="29">
    <location>
        <position position="236"/>
    </location>
</feature>
<keyword evidence="21" id="KW-0325">Glycoprotein</keyword>